<dbReference type="AlphaFoldDB" id="A0A6N6VQK6"/>
<dbReference type="Pfam" id="PF00565">
    <property type="entry name" value="SNase"/>
    <property type="match status" value="1"/>
</dbReference>
<name>A0A6N6VQK6_9BACT</name>
<evidence type="ECO:0000313" key="7">
    <source>
        <dbReference type="Proteomes" id="UP000437748"/>
    </source>
</evidence>
<evidence type="ECO:0000313" key="6">
    <source>
        <dbReference type="EMBL" id="KAB8037622.1"/>
    </source>
</evidence>
<evidence type="ECO:0000256" key="1">
    <source>
        <dbReference type="ARBA" id="ARBA00022722"/>
    </source>
</evidence>
<accession>A0A6N6VQK6</accession>
<feature type="signal peptide" evidence="4">
    <location>
        <begin position="1"/>
        <end position="27"/>
    </location>
</feature>
<dbReference type="SUPFAM" id="SSF50199">
    <property type="entry name" value="Staphylococcal nuclease"/>
    <property type="match status" value="1"/>
</dbReference>
<gene>
    <name evidence="6" type="ORF">GCL60_10635</name>
</gene>
<dbReference type="InterPro" id="IPR035437">
    <property type="entry name" value="SNase_OB-fold_sf"/>
</dbReference>
<feature type="domain" description="TNase-like" evidence="5">
    <location>
        <begin position="29"/>
        <end position="161"/>
    </location>
</feature>
<evidence type="ECO:0000256" key="3">
    <source>
        <dbReference type="ARBA" id="ARBA00022801"/>
    </source>
</evidence>
<dbReference type="PANTHER" id="PTHR12302">
    <property type="entry name" value="EBNA2 BINDING PROTEIN P100"/>
    <property type="match status" value="1"/>
</dbReference>
<protein>
    <recommendedName>
        <fullName evidence="5">TNase-like domain-containing protein</fullName>
    </recommendedName>
</protein>
<keyword evidence="3" id="KW-0378">Hydrolase</keyword>
<organism evidence="6 7">
    <name type="scientific">Silvanigrella paludirubra</name>
    <dbReference type="NCBI Taxonomy" id="2499159"/>
    <lineage>
        <taxon>Bacteria</taxon>
        <taxon>Pseudomonadati</taxon>
        <taxon>Bdellovibrionota</taxon>
        <taxon>Oligoflexia</taxon>
        <taxon>Silvanigrellales</taxon>
        <taxon>Silvanigrellaceae</taxon>
        <taxon>Silvanigrella</taxon>
    </lineage>
</organism>
<dbReference type="Proteomes" id="UP000437748">
    <property type="component" value="Unassembled WGS sequence"/>
</dbReference>
<reference evidence="6 7" key="1">
    <citation type="submission" date="2019-10" db="EMBL/GenBank/DDBJ databases">
        <title>New species of Slilvanegrellaceae.</title>
        <authorList>
            <person name="Pitt A."/>
            <person name="Hahn M.W."/>
        </authorList>
    </citation>
    <scope>NUCLEOTIDE SEQUENCE [LARGE SCALE GENOMIC DNA]</scope>
    <source>
        <strain evidence="6 7">SP-Ram-0.45-NSY-1</strain>
    </source>
</reference>
<dbReference type="RefSeq" id="WP_153420697.1">
    <property type="nucleotide sequence ID" value="NZ_WFLM01000004.1"/>
</dbReference>
<dbReference type="GO" id="GO:0004519">
    <property type="term" value="F:endonuclease activity"/>
    <property type="evidence" value="ECO:0007669"/>
    <property type="project" value="UniProtKB-KW"/>
</dbReference>
<evidence type="ECO:0000259" key="5">
    <source>
        <dbReference type="PROSITE" id="PS50830"/>
    </source>
</evidence>
<comment type="caution">
    <text evidence="6">The sequence shown here is derived from an EMBL/GenBank/DDBJ whole genome shotgun (WGS) entry which is preliminary data.</text>
</comment>
<dbReference type="SMART" id="SM00318">
    <property type="entry name" value="SNc"/>
    <property type="match status" value="1"/>
</dbReference>
<keyword evidence="2" id="KW-0255">Endonuclease</keyword>
<feature type="chain" id="PRO_5026709675" description="TNase-like domain-containing protein" evidence="4">
    <location>
        <begin position="28"/>
        <end position="176"/>
    </location>
</feature>
<proteinExistence type="predicted"/>
<sequence length="176" mass="20109">MITPQIKNIFRNMLVLNTILFSQAAFADTELKYKVLKCHDGDTCQVLSTDNMKLKIRLIGIDAPEVSNRKNKVNQPYGVESKDFINNLIKGKSVTLKNYATDPFGRSLSEIFLEKLNVNLKMVDSGMAEVYKGKMDKNFDVTPYLEAEKKAKKEKIGIWSLPNYQSPKDFRVTHKN</sequence>
<dbReference type="GO" id="GO:0016787">
    <property type="term" value="F:hydrolase activity"/>
    <property type="evidence" value="ECO:0007669"/>
    <property type="project" value="UniProtKB-KW"/>
</dbReference>
<dbReference type="OrthoDB" id="9805504at2"/>
<dbReference type="PROSITE" id="PS50830">
    <property type="entry name" value="TNASE_3"/>
    <property type="match status" value="1"/>
</dbReference>
<evidence type="ECO:0000256" key="4">
    <source>
        <dbReference type="SAM" id="SignalP"/>
    </source>
</evidence>
<dbReference type="InterPro" id="IPR016071">
    <property type="entry name" value="Staphylococal_nuclease_OB-fold"/>
</dbReference>
<dbReference type="EMBL" id="WFLM01000004">
    <property type="protein sequence ID" value="KAB8037622.1"/>
    <property type="molecule type" value="Genomic_DNA"/>
</dbReference>
<keyword evidence="7" id="KW-1185">Reference proteome</keyword>
<evidence type="ECO:0000256" key="2">
    <source>
        <dbReference type="ARBA" id="ARBA00022759"/>
    </source>
</evidence>
<keyword evidence="1" id="KW-0540">Nuclease</keyword>
<dbReference type="Gene3D" id="2.40.50.90">
    <property type="match status" value="1"/>
</dbReference>
<dbReference type="PANTHER" id="PTHR12302:SF3">
    <property type="entry name" value="SERINE_THREONINE-PROTEIN KINASE 31"/>
    <property type="match status" value="1"/>
</dbReference>
<keyword evidence="4" id="KW-0732">Signal</keyword>